<evidence type="ECO:0000313" key="2">
    <source>
        <dbReference type="EMBL" id="CDO10040.1"/>
    </source>
</evidence>
<dbReference type="Pfam" id="PF19853">
    <property type="entry name" value="DUF6328"/>
    <property type="match status" value="1"/>
</dbReference>
<gene>
    <name evidence="2" type="ORF">BN977_04870</name>
</gene>
<keyword evidence="3" id="KW-1185">Reference proteome</keyword>
<organism evidence="2 3">
    <name type="scientific">Mycolicibacterium cosmeticum</name>
    <dbReference type="NCBI Taxonomy" id="258533"/>
    <lineage>
        <taxon>Bacteria</taxon>
        <taxon>Bacillati</taxon>
        <taxon>Actinomycetota</taxon>
        <taxon>Actinomycetes</taxon>
        <taxon>Mycobacteriales</taxon>
        <taxon>Mycobacteriaceae</taxon>
        <taxon>Mycolicibacterium</taxon>
    </lineage>
</organism>
<accession>W9BLQ1</accession>
<protein>
    <submittedName>
        <fullName evidence="2">Membrane protein</fullName>
    </submittedName>
</protein>
<dbReference type="InterPro" id="IPR046291">
    <property type="entry name" value="DUF6328"/>
</dbReference>
<dbReference type="STRING" id="258533.BN977_04870"/>
<keyword evidence="1" id="KW-0812">Transmembrane</keyword>
<keyword evidence="1" id="KW-0472">Membrane</keyword>
<feature type="transmembrane region" description="Helical" evidence="1">
    <location>
        <begin position="70"/>
        <end position="91"/>
    </location>
</feature>
<feature type="transmembrane region" description="Helical" evidence="1">
    <location>
        <begin position="142"/>
        <end position="163"/>
    </location>
</feature>
<keyword evidence="1" id="KW-1133">Transmembrane helix</keyword>
<evidence type="ECO:0000256" key="1">
    <source>
        <dbReference type="SAM" id="Phobius"/>
    </source>
</evidence>
<dbReference type="EMBL" id="CCBB010000003">
    <property type="protein sequence ID" value="CDO10040.1"/>
    <property type="molecule type" value="Genomic_DNA"/>
</dbReference>
<dbReference type="Proteomes" id="UP000028870">
    <property type="component" value="Unassembled WGS sequence"/>
</dbReference>
<evidence type="ECO:0000313" key="3">
    <source>
        <dbReference type="Proteomes" id="UP000028870"/>
    </source>
</evidence>
<sequence>MGIDVDHPERDQQWNNAARGETAAQRLDRNWSSLLQELRVVETGVQLLTGLLLTLPFQNRFDRLDAGMRVVYLITVGCSLGATMLLVAPIGMHRMMFRQHRLDVIVAGAHRLAYYGLILLALALAGVSVLIFDVVVGSRAGILAGGVTALALIGLWLVLPLVLRNRPPP</sequence>
<name>W9BLQ1_MYCCO</name>
<dbReference type="eggNOG" id="ENOG5032CKR">
    <property type="taxonomic scope" value="Bacteria"/>
</dbReference>
<dbReference type="AlphaFoldDB" id="W9BLQ1"/>
<proteinExistence type="predicted"/>
<reference evidence="2" key="1">
    <citation type="submission" date="2014-03" db="EMBL/GenBank/DDBJ databases">
        <title>Draft Genome Sequence of Mycobacterium cosmeticum DSM 44829.</title>
        <authorList>
            <person name="Croce O."/>
            <person name="Robert C."/>
            <person name="Raoult D."/>
            <person name="Drancourt M."/>
        </authorList>
    </citation>
    <scope>NUCLEOTIDE SEQUENCE [LARGE SCALE GENOMIC DNA]</scope>
    <source>
        <strain evidence="2">DSM 44829</strain>
    </source>
</reference>
<feature type="transmembrane region" description="Helical" evidence="1">
    <location>
        <begin position="112"/>
        <end position="136"/>
    </location>
</feature>
<comment type="caution">
    <text evidence="2">The sequence shown here is derived from an EMBL/GenBank/DDBJ whole genome shotgun (WGS) entry which is preliminary data.</text>
</comment>
<reference evidence="2" key="2">
    <citation type="submission" date="2014-03" db="EMBL/GenBank/DDBJ databases">
        <authorList>
            <person name="Urmite Genomes"/>
        </authorList>
    </citation>
    <scope>NUCLEOTIDE SEQUENCE</scope>
    <source>
        <strain evidence="2">DSM 44829</strain>
    </source>
</reference>